<dbReference type="SMART" id="SM00448">
    <property type="entry name" value="REC"/>
    <property type="match status" value="1"/>
</dbReference>
<dbReference type="Proteomes" id="UP001204953">
    <property type="component" value="Unassembled WGS sequence"/>
</dbReference>
<organism evidence="9 10">
    <name type="scientific">Limnofasciculus baicalensis BBK-W-15</name>
    <dbReference type="NCBI Taxonomy" id="2699891"/>
    <lineage>
        <taxon>Bacteria</taxon>
        <taxon>Bacillati</taxon>
        <taxon>Cyanobacteriota</taxon>
        <taxon>Cyanophyceae</taxon>
        <taxon>Coleofasciculales</taxon>
        <taxon>Coleofasciculaceae</taxon>
        <taxon>Limnofasciculus</taxon>
        <taxon>Limnofasciculus baicalensis</taxon>
    </lineage>
</organism>
<keyword evidence="3 6" id="KW-0597">Phosphoprotein</keyword>
<evidence type="ECO:0000256" key="2">
    <source>
        <dbReference type="ARBA" id="ARBA00012438"/>
    </source>
</evidence>
<evidence type="ECO:0000256" key="4">
    <source>
        <dbReference type="ARBA" id="ARBA00022777"/>
    </source>
</evidence>
<evidence type="ECO:0000313" key="10">
    <source>
        <dbReference type="Proteomes" id="UP001204953"/>
    </source>
</evidence>
<dbReference type="InterPro" id="IPR004358">
    <property type="entry name" value="Sig_transdc_His_kin-like_C"/>
</dbReference>
<dbReference type="SUPFAM" id="SSF55874">
    <property type="entry name" value="ATPase domain of HSP90 chaperone/DNA topoisomerase II/histidine kinase"/>
    <property type="match status" value="1"/>
</dbReference>
<dbReference type="PRINTS" id="PR00344">
    <property type="entry name" value="BCTRLSENSOR"/>
</dbReference>
<evidence type="ECO:0000259" key="7">
    <source>
        <dbReference type="PROSITE" id="PS50109"/>
    </source>
</evidence>
<dbReference type="Gene3D" id="1.10.287.130">
    <property type="match status" value="1"/>
</dbReference>
<dbReference type="EC" id="2.7.13.3" evidence="2"/>
<keyword evidence="5" id="KW-0902">Two-component regulatory system</keyword>
<protein>
    <recommendedName>
        <fullName evidence="2">histidine kinase</fullName>
        <ecNumber evidence="2">2.7.13.3</ecNumber>
    </recommendedName>
</protein>
<dbReference type="InterPro" id="IPR001789">
    <property type="entry name" value="Sig_transdc_resp-reg_receiver"/>
</dbReference>
<dbReference type="PANTHER" id="PTHR43065:SF48">
    <property type="entry name" value="HISTIDINE KINASE"/>
    <property type="match status" value="1"/>
</dbReference>
<dbReference type="InterPro" id="IPR005467">
    <property type="entry name" value="His_kinase_dom"/>
</dbReference>
<dbReference type="PANTHER" id="PTHR43065">
    <property type="entry name" value="SENSOR HISTIDINE KINASE"/>
    <property type="match status" value="1"/>
</dbReference>
<dbReference type="InterPro" id="IPR003661">
    <property type="entry name" value="HisK_dim/P_dom"/>
</dbReference>
<name>A0AAE3GXI2_9CYAN</name>
<feature type="domain" description="Histidine kinase" evidence="7">
    <location>
        <begin position="158"/>
        <end position="417"/>
    </location>
</feature>
<gene>
    <name evidence="9" type="ORF">NJ959_28695</name>
</gene>
<reference evidence="9" key="1">
    <citation type="submission" date="2022-06" db="EMBL/GenBank/DDBJ databases">
        <title>New cyanobacteria of genus Symplocastrum in benthos of Lake Baikal.</title>
        <authorList>
            <person name="Sorokovikova E."/>
            <person name="Tikhonova I."/>
            <person name="Krasnopeev A."/>
            <person name="Evseev P."/>
            <person name="Gladkikh A."/>
            <person name="Belykh O."/>
        </authorList>
    </citation>
    <scope>NUCLEOTIDE SEQUENCE</scope>
    <source>
        <strain evidence="9">BBK-W-15</strain>
    </source>
</reference>
<dbReference type="Pfam" id="PF00072">
    <property type="entry name" value="Response_reg"/>
    <property type="match status" value="1"/>
</dbReference>
<dbReference type="PROSITE" id="PS50110">
    <property type="entry name" value="RESPONSE_REGULATORY"/>
    <property type="match status" value="1"/>
</dbReference>
<dbReference type="Pfam" id="PF02518">
    <property type="entry name" value="HATPase_c"/>
    <property type="match status" value="1"/>
</dbReference>
<dbReference type="CDD" id="cd17536">
    <property type="entry name" value="REC_YesN-like"/>
    <property type="match status" value="1"/>
</dbReference>
<dbReference type="Gene3D" id="3.40.50.2300">
    <property type="match status" value="1"/>
</dbReference>
<keyword evidence="4" id="KW-0808">Transferase</keyword>
<dbReference type="EMBL" id="JAMZMM010000592">
    <property type="protein sequence ID" value="MCP2732415.1"/>
    <property type="molecule type" value="Genomic_DNA"/>
</dbReference>
<dbReference type="SUPFAM" id="SSF52172">
    <property type="entry name" value="CheY-like"/>
    <property type="match status" value="1"/>
</dbReference>
<dbReference type="InterPro" id="IPR003594">
    <property type="entry name" value="HATPase_dom"/>
</dbReference>
<dbReference type="GO" id="GO:0000155">
    <property type="term" value="F:phosphorelay sensor kinase activity"/>
    <property type="evidence" value="ECO:0007669"/>
    <property type="project" value="InterPro"/>
</dbReference>
<proteinExistence type="predicted"/>
<feature type="modified residue" description="4-aspartylphosphate" evidence="6">
    <location>
        <position position="58"/>
    </location>
</feature>
<dbReference type="SUPFAM" id="SSF47384">
    <property type="entry name" value="Homodimeric domain of signal transducing histidine kinase"/>
    <property type="match status" value="1"/>
</dbReference>
<evidence type="ECO:0000256" key="1">
    <source>
        <dbReference type="ARBA" id="ARBA00000085"/>
    </source>
</evidence>
<dbReference type="Gene3D" id="3.30.565.10">
    <property type="entry name" value="Histidine kinase-like ATPase, C-terminal domain"/>
    <property type="match status" value="1"/>
</dbReference>
<dbReference type="InterPro" id="IPR036890">
    <property type="entry name" value="HATPase_C_sf"/>
</dbReference>
<accession>A0AAE3GXI2</accession>
<keyword evidence="10" id="KW-1185">Reference proteome</keyword>
<dbReference type="SMART" id="SM00388">
    <property type="entry name" value="HisKA"/>
    <property type="match status" value="1"/>
</dbReference>
<sequence length="417" mass="46595">MPAKILVVDDEVDLESLLRQRLRKKIRAKEFELIFARSGKEALQKIKSDRTIDMVLTDLSMPEMDGLTLLNKLREIDENIKAVVISAFGDLKNIRAAMNCGAFDFITKPIDFDDLIITINKTLAYVKQIRETLFRLQQAQLQLIQHEKMAVLGQLVAGLAHEMNNPLASIKGSIFLVNDAAQKLITYLQLYQEQFPNSCNEIAEYAEDINLDHIINSLPRMLVVMGGSTDRLIAISNSLRTFSRGDTESKVLANIHDGIDSTIMILQHRMKANSKSPGIRIVKEYGDIPNIKCYLGQLNQVFMNIIVNGIDACEEDNLNRSFEEIEANPNRIVVKTKLTKDKQGVVIEIQDNGTGMTEEVKSRMFEQLFTTKPVGKGTGFGLSISRRIVEEIHGGSLNCTSVLGKGTEFAIAIPIGE</sequence>
<evidence type="ECO:0000256" key="5">
    <source>
        <dbReference type="ARBA" id="ARBA00023012"/>
    </source>
</evidence>
<dbReference type="InterPro" id="IPR011006">
    <property type="entry name" value="CheY-like_superfamily"/>
</dbReference>
<evidence type="ECO:0000256" key="6">
    <source>
        <dbReference type="PROSITE-ProRule" id="PRU00169"/>
    </source>
</evidence>
<dbReference type="AlphaFoldDB" id="A0AAE3GXI2"/>
<comment type="catalytic activity">
    <reaction evidence="1">
        <text>ATP + protein L-histidine = ADP + protein N-phospho-L-histidine.</text>
        <dbReference type="EC" id="2.7.13.3"/>
    </reaction>
</comment>
<dbReference type="SMART" id="SM00387">
    <property type="entry name" value="HATPase_c"/>
    <property type="match status" value="1"/>
</dbReference>
<evidence type="ECO:0000259" key="8">
    <source>
        <dbReference type="PROSITE" id="PS50110"/>
    </source>
</evidence>
<evidence type="ECO:0000256" key="3">
    <source>
        <dbReference type="ARBA" id="ARBA00022553"/>
    </source>
</evidence>
<dbReference type="InterPro" id="IPR036097">
    <property type="entry name" value="HisK_dim/P_sf"/>
</dbReference>
<comment type="caution">
    <text evidence="9">The sequence shown here is derived from an EMBL/GenBank/DDBJ whole genome shotgun (WGS) entry which is preliminary data.</text>
</comment>
<evidence type="ECO:0000313" key="9">
    <source>
        <dbReference type="EMBL" id="MCP2732415.1"/>
    </source>
</evidence>
<dbReference type="PROSITE" id="PS50109">
    <property type="entry name" value="HIS_KIN"/>
    <property type="match status" value="1"/>
</dbReference>
<keyword evidence="4" id="KW-0418">Kinase</keyword>
<dbReference type="CDD" id="cd00082">
    <property type="entry name" value="HisKA"/>
    <property type="match status" value="1"/>
</dbReference>
<feature type="domain" description="Response regulatory" evidence="8">
    <location>
        <begin position="4"/>
        <end position="123"/>
    </location>
</feature>